<dbReference type="SUPFAM" id="SSF46689">
    <property type="entry name" value="Homeodomain-like"/>
    <property type="match status" value="1"/>
</dbReference>
<dbReference type="EMBL" id="JAFELM010000022">
    <property type="protein sequence ID" value="MBM6617433.1"/>
    <property type="molecule type" value="Genomic_DNA"/>
</dbReference>
<dbReference type="GO" id="GO:0003677">
    <property type="term" value="F:DNA binding"/>
    <property type="evidence" value="ECO:0007669"/>
    <property type="project" value="UniProtKB-KW"/>
</dbReference>
<feature type="DNA-binding region" description="H-T-H motif" evidence="3">
    <location>
        <begin position="27"/>
        <end position="46"/>
    </location>
</feature>
<proteinExistence type="predicted"/>
<sequence length="212" mass="24699">MNSTSAKDKVIEASITLFNTKGFDGTSIRDIASKAGVNIANVSYYFKNKQGLLEYLISSYMDQYIQVIERVMKKAESQNSRESLFQLVQAIMNFQTENKHLTRFVFREMTLDNVLTREVMTTYLAKEKYYIKHLLDTGIRTKEFRKVSISSTIAQLKGMLIMPFIQPQYLTEVLHVIPYEDYFYKQYVTELQKWIDLSICIDYTPSLKAALL</sequence>
<keyword evidence="6" id="KW-1185">Reference proteome</keyword>
<keyword evidence="1" id="KW-0678">Repressor</keyword>
<dbReference type="PROSITE" id="PS01081">
    <property type="entry name" value="HTH_TETR_1"/>
    <property type="match status" value="1"/>
</dbReference>
<dbReference type="PROSITE" id="PS50977">
    <property type="entry name" value="HTH_TETR_2"/>
    <property type="match status" value="1"/>
</dbReference>
<evidence type="ECO:0000256" key="2">
    <source>
        <dbReference type="ARBA" id="ARBA00023125"/>
    </source>
</evidence>
<dbReference type="PANTHER" id="PTHR43479">
    <property type="entry name" value="ACREF/ENVCD OPERON REPRESSOR-RELATED"/>
    <property type="match status" value="1"/>
</dbReference>
<name>A0ABS2DG49_9BACI</name>
<protein>
    <submittedName>
        <fullName evidence="5">Forespore capture DNA-binding protein RefZ</fullName>
    </submittedName>
</protein>
<accession>A0ABS2DG49</accession>
<reference evidence="5 6" key="1">
    <citation type="submission" date="2021-02" db="EMBL/GenBank/DDBJ databases">
        <title>Bacillus sp. RD4P76, an endophyte from a halophyte.</title>
        <authorList>
            <person name="Sun J.-Q."/>
        </authorList>
    </citation>
    <scope>NUCLEOTIDE SEQUENCE [LARGE SCALE GENOMIC DNA]</scope>
    <source>
        <strain evidence="5 6">RD4P76</strain>
    </source>
</reference>
<dbReference type="RefSeq" id="WP_204202808.1">
    <property type="nucleotide sequence ID" value="NZ_JAFELM010000022.1"/>
</dbReference>
<evidence type="ECO:0000259" key="4">
    <source>
        <dbReference type="PROSITE" id="PS50977"/>
    </source>
</evidence>
<comment type="caution">
    <text evidence="5">The sequence shown here is derived from an EMBL/GenBank/DDBJ whole genome shotgun (WGS) entry which is preliminary data.</text>
</comment>
<organism evidence="5 6">
    <name type="scientific">Bacillus suaedaesalsae</name>
    <dbReference type="NCBI Taxonomy" id="2810349"/>
    <lineage>
        <taxon>Bacteria</taxon>
        <taxon>Bacillati</taxon>
        <taxon>Bacillota</taxon>
        <taxon>Bacilli</taxon>
        <taxon>Bacillales</taxon>
        <taxon>Bacillaceae</taxon>
        <taxon>Bacillus</taxon>
    </lineage>
</organism>
<dbReference type="InterPro" id="IPR009057">
    <property type="entry name" value="Homeodomain-like_sf"/>
</dbReference>
<dbReference type="InterPro" id="IPR001647">
    <property type="entry name" value="HTH_TetR"/>
</dbReference>
<dbReference type="NCBIfam" id="NF037937">
    <property type="entry name" value="septum_RefZ"/>
    <property type="match status" value="1"/>
</dbReference>
<keyword evidence="2 3" id="KW-0238">DNA-binding</keyword>
<dbReference type="SUPFAM" id="SSF48498">
    <property type="entry name" value="Tetracyclin repressor-like, C-terminal domain"/>
    <property type="match status" value="1"/>
</dbReference>
<dbReference type="Pfam" id="PF00440">
    <property type="entry name" value="TetR_N"/>
    <property type="match status" value="1"/>
</dbReference>
<feature type="domain" description="HTH tetR-type" evidence="4">
    <location>
        <begin position="4"/>
        <end position="64"/>
    </location>
</feature>
<evidence type="ECO:0000313" key="6">
    <source>
        <dbReference type="Proteomes" id="UP001518925"/>
    </source>
</evidence>
<dbReference type="PANTHER" id="PTHR43479:SF11">
    <property type="entry name" value="ACREF_ENVCD OPERON REPRESSOR-RELATED"/>
    <property type="match status" value="1"/>
</dbReference>
<dbReference type="PRINTS" id="PR00455">
    <property type="entry name" value="HTHTETR"/>
</dbReference>
<dbReference type="Gene3D" id="1.10.357.10">
    <property type="entry name" value="Tetracycline Repressor, domain 2"/>
    <property type="match status" value="1"/>
</dbReference>
<dbReference type="InterPro" id="IPR036271">
    <property type="entry name" value="Tet_transcr_reg_TetR-rel_C_sf"/>
</dbReference>
<dbReference type="Proteomes" id="UP001518925">
    <property type="component" value="Unassembled WGS sequence"/>
</dbReference>
<evidence type="ECO:0000256" key="1">
    <source>
        <dbReference type="ARBA" id="ARBA00022491"/>
    </source>
</evidence>
<gene>
    <name evidence="5" type="primary">refZ</name>
    <name evidence="5" type="ORF">JR050_07055</name>
</gene>
<evidence type="ECO:0000313" key="5">
    <source>
        <dbReference type="EMBL" id="MBM6617433.1"/>
    </source>
</evidence>
<dbReference type="InterPro" id="IPR023772">
    <property type="entry name" value="DNA-bd_HTH_TetR-type_CS"/>
</dbReference>
<evidence type="ECO:0000256" key="3">
    <source>
        <dbReference type="PROSITE-ProRule" id="PRU00335"/>
    </source>
</evidence>
<dbReference type="InterPro" id="IPR050624">
    <property type="entry name" value="HTH-type_Tx_Regulator"/>
</dbReference>